<dbReference type="PROSITE" id="PS00108">
    <property type="entry name" value="PROTEIN_KINASE_ST"/>
    <property type="match status" value="1"/>
</dbReference>
<dbReference type="GO" id="GO:0006915">
    <property type="term" value="P:apoptotic process"/>
    <property type="evidence" value="ECO:0007669"/>
    <property type="project" value="UniProtKB-KW"/>
</dbReference>
<dbReference type="GO" id="GO:0005524">
    <property type="term" value="F:ATP binding"/>
    <property type="evidence" value="ECO:0007669"/>
    <property type="project" value="UniProtKB-UniRule"/>
</dbReference>
<dbReference type="AlphaFoldDB" id="A0A3Q3WF01"/>
<comment type="similarity">
    <text evidence="13">Belongs to the protein kinase superfamily. CAMK Ser/Thr protein kinase family. DAP kinase subfamily.</text>
</comment>
<keyword evidence="9 16" id="KW-0067">ATP-binding</keyword>
<dbReference type="Pfam" id="PF00069">
    <property type="entry name" value="Pkinase"/>
    <property type="match status" value="1"/>
</dbReference>
<reference evidence="20" key="1">
    <citation type="submission" date="2025-08" db="UniProtKB">
        <authorList>
            <consortium name="Ensembl"/>
        </authorList>
    </citation>
    <scope>IDENTIFICATION</scope>
</reference>
<dbReference type="Gene3D" id="1.10.510.10">
    <property type="entry name" value="Transferase(Phosphotransferase) domain 1"/>
    <property type="match status" value="1"/>
</dbReference>
<dbReference type="GO" id="GO:0035556">
    <property type="term" value="P:intracellular signal transduction"/>
    <property type="evidence" value="ECO:0007669"/>
    <property type="project" value="TreeGrafter"/>
</dbReference>
<feature type="binding site" evidence="16">
    <location>
        <position position="80"/>
    </location>
    <ligand>
        <name>ATP</name>
        <dbReference type="ChEBI" id="CHEBI:30616"/>
    </ligand>
</feature>
<protein>
    <recommendedName>
        <fullName evidence="14">Serine/threonine-protein kinase 17A</fullName>
        <ecNumber evidence="2">2.7.11.1</ecNumber>
    </recommendedName>
    <alternativeName>
        <fullName evidence="15">DAP kinase-related apoptosis-inducing protein kinase 1</fullName>
    </alternativeName>
</protein>
<feature type="region of interest" description="Disordered" evidence="18">
    <location>
        <begin position="327"/>
        <end position="358"/>
    </location>
</feature>
<evidence type="ECO:0000256" key="1">
    <source>
        <dbReference type="ARBA" id="ARBA00004123"/>
    </source>
</evidence>
<evidence type="ECO:0000256" key="16">
    <source>
        <dbReference type="PROSITE-ProRule" id="PRU10141"/>
    </source>
</evidence>
<evidence type="ECO:0000256" key="6">
    <source>
        <dbReference type="ARBA" id="ARBA00022703"/>
    </source>
</evidence>
<dbReference type="GO" id="GO:0005634">
    <property type="term" value="C:nucleus"/>
    <property type="evidence" value="ECO:0007669"/>
    <property type="project" value="UniProtKB-SubCell"/>
</dbReference>
<dbReference type="PANTHER" id="PTHR24342:SF6">
    <property type="entry name" value="SERINE_THREONINE-PROTEIN KINASE 17A"/>
    <property type="match status" value="1"/>
</dbReference>
<keyword evidence="7 16" id="KW-0547">Nucleotide-binding</keyword>
<dbReference type="SMART" id="SM00220">
    <property type="entry name" value="S_TKc"/>
    <property type="match status" value="1"/>
</dbReference>
<dbReference type="InterPro" id="IPR017441">
    <property type="entry name" value="Protein_kinase_ATP_BS"/>
</dbReference>
<evidence type="ECO:0000256" key="12">
    <source>
        <dbReference type="ARBA" id="ARBA00048679"/>
    </source>
</evidence>
<evidence type="ECO:0000256" key="5">
    <source>
        <dbReference type="ARBA" id="ARBA00022679"/>
    </source>
</evidence>
<keyword evidence="8" id="KW-0418">Kinase</keyword>
<dbReference type="Proteomes" id="UP000261620">
    <property type="component" value="Unplaced"/>
</dbReference>
<evidence type="ECO:0000256" key="8">
    <source>
        <dbReference type="ARBA" id="ARBA00022777"/>
    </source>
</evidence>
<name>A0A3Q3WF01_MOLML</name>
<feature type="compositionally biased region" description="Low complexity" evidence="18">
    <location>
        <begin position="334"/>
        <end position="349"/>
    </location>
</feature>
<keyword evidence="3 17" id="KW-0723">Serine/threonine-protein kinase</keyword>
<evidence type="ECO:0000256" key="14">
    <source>
        <dbReference type="ARBA" id="ARBA00069222"/>
    </source>
</evidence>
<feature type="domain" description="Protein kinase" evidence="19">
    <location>
        <begin position="51"/>
        <end position="312"/>
    </location>
</feature>
<dbReference type="PROSITE" id="PS50011">
    <property type="entry name" value="PROTEIN_KINASE_DOM"/>
    <property type="match status" value="1"/>
</dbReference>
<reference evidence="20" key="2">
    <citation type="submission" date="2025-09" db="UniProtKB">
        <authorList>
            <consortium name="Ensembl"/>
        </authorList>
    </citation>
    <scope>IDENTIFICATION</scope>
</reference>
<dbReference type="FunFam" id="3.30.200.20:FF:000175">
    <property type="entry name" value="Serine/threonine-protein kinase 17B"/>
    <property type="match status" value="1"/>
</dbReference>
<dbReference type="EC" id="2.7.11.1" evidence="2"/>
<evidence type="ECO:0000256" key="2">
    <source>
        <dbReference type="ARBA" id="ARBA00012513"/>
    </source>
</evidence>
<dbReference type="SUPFAM" id="SSF56112">
    <property type="entry name" value="Protein kinase-like (PK-like)"/>
    <property type="match status" value="1"/>
</dbReference>
<dbReference type="OMA" id="EPFEARY"/>
<dbReference type="InterPro" id="IPR008271">
    <property type="entry name" value="Ser/Thr_kinase_AS"/>
</dbReference>
<evidence type="ECO:0000256" key="13">
    <source>
        <dbReference type="ARBA" id="ARBA00060827"/>
    </source>
</evidence>
<keyword evidence="5" id="KW-0808">Transferase</keyword>
<evidence type="ECO:0000256" key="7">
    <source>
        <dbReference type="ARBA" id="ARBA00022741"/>
    </source>
</evidence>
<keyword evidence="21" id="KW-1185">Reference proteome</keyword>
<organism evidence="20 21">
    <name type="scientific">Mola mola</name>
    <name type="common">Ocean sunfish</name>
    <name type="synonym">Tetraodon mola</name>
    <dbReference type="NCBI Taxonomy" id="94237"/>
    <lineage>
        <taxon>Eukaryota</taxon>
        <taxon>Metazoa</taxon>
        <taxon>Chordata</taxon>
        <taxon>Craniata</taxon>
        <taxon>Vertebrata</taxon>
        <taxon>Euteleostomi</taxon>
        <taxon>Actinopterygii</taxon>
        <taxon>Neopterygii</taxon>
        <taxon>Teleostei</taxon>
        <taxon>Neoteleostei</taxon>
        <taxon>Acanthomorphata</taxon>
        <taxon>Eupercaria</taxon>
        <taxon>Tetraodontiformes</taxon>
        <taxon>Molidae</taxon>
        <taxon>Mola</taxon>
    </lineage>
</organism>
<keyword evidence="6" id="KW-0053">Apoptosis</keyword>
<evidence type="ECO:0000256" key="10">
    <source>
        <dbReference type="ARBA" id="ARBA00023242"/>
    </source>
</evidence>
<dbReference type="GO" id="GO:0043065">
    <property type="term" value="P:positive regulation of apoptotic process"/>
    <property type="evidence" value="ECO:0007669"/>
    <property type="project" value="TreeGrafter"/>
</dbReference>
<dbReference type="STRING" id="94237.ENSMMOP00000007364"/>
<dbReference type="PROSITE" id="PS00107">
    <property type="entry name" value="PROTEIN_KINASE_ATP"/>
    <property type="match status" value="1"/>
</dbReference>
<keyword evidence="10" id="KW-0539">Nucleus</keyword>
<evidence type="ECO:0000256" key="4">
    <source>
        <dbReference type="ARBA" id="ARBA00022553"/>
    </source>
</evidence>
<sequence length="416" mass="46818">MIPECPRSSDSRHRSRFQQSPAAEPSHGRSGLLSQIQTTVNKEPFTDHYTIIPGKELGRGKFAVVRKCVEKCTGHEYAAKFMRKRRKGQDCRMEIIHEIAVLELATASTRVVNLHQVYEMASEMVLVLEFAAGGEIFNQCVSDREEEAFSEEDVKRLMRQILEGVSFLHQNNVVHLDLKPQNILLTSSSPLGDIKIVDFGLSRMVSSHQELREIMGTPEYVAPEILNYEPISTATDMWSIGVLAYVMLTGISPFLGEDKQETFLNISQLNVSYHEEELQQLDQAALSFMQMLLRKHPQDRATAEQCLKHPWLGSSELQETQTVEETLPVKDQEASSSTSSPEPPSSTTTAEEERDDGPVTEELIVMAAYTLGQCRQSSTSNTEKEVLAAEQKAISKRFKFEEPFSALQEVPGEFIY</sequence>
<evidence type="ECO:0000256" key="3">
    <source>
        <dbReference type="ARBA" id="ARBA00022527"/>
    </source>
</evidence>
<accession>A0A3Q3WF01</accession>
<dbReference type="FunFam" id="1.10.510.10:FF:000369">
    <property type="entry name" value="Serine/threonine kinase 17a"/>
    <property type="match status" value="1"/>
</dbReference>
<keyword evidence="4" id="KW-0597">Phosphoprotein</keyword>
<evidence type="ECO:0000256" key="9">
    <source>
        <dbReference type="ARBA" id="ARBA00022840"/>
    </source>
</evidence>
<dbReference type="InterPro" id="IPR011009">
    <property type="entry name" value="Kinase-like_dom_sf"/>
</dbReference>
<dbReference type="Ensembl" id="ENSMMOT00000007504.1">
    <property type="protein sequence ID" value="ENSMMOP00000007364.1"/>
    <property type="gene ID" value="ENSMMOG00000005733.1"/>
</dbReference>
<evidence type="ECO:0000313" key="20">
    <source>
        <dbReference type="Ensembl" id="ENSMMOP00000007364.1"/>
    </source>
</evidence>
<proteinExistence type="inferred from homology"/>
<comment type="catalytic activity">
    <reaction evidence="12">
        <text>L-seryl-[protein] + ATP = O-phospho-L-seryl-[protein] + ADP + H(+)</text>
        <dbReference type="Rhea" id="RHEA:17989"/>
        <dbReference type="Rhea" id="RHEA-COMP:9863"/>
        <dbReference type="Rhea" id="RHEA-COMP:11604"/>
        <dbReference type="ChEBI" id="CHEBI:15378"/>
        <dbReference type="ChEBI" id="CHEBI:29999"/>
        <dbReference type="ChEBI" id="CHEBI:30616"/>
        <dbReference type="ChEBI" id="CHEBI:83421"/>
        <dbReference type="ChEBI" id="CHEBI:456216"/>
        <dbReference type="EC" id="2.7.11.1"/>
    </reaction>
</comment>
<evidence type="ECO:0000256" key="15">
    <source>
        <dbReference type="ARBA" id="ARBA00076112"/>
    </source>
</evidence>
<comment type="catalytic activity">
    <reaction evidence="11">
        <text>L-threonyl-[protein] + ATP = O-phospho-L-threonyl-[protein] + ADP + H(+)</text>
        <dbReference type="Rhea" id="RHEA:46608"/>
        <dbReference type="Rhea" id="RHEA-COMP:11060"/>
        <dbReference type="Rhea" id="RHEA-COMP:11605"/>
        <dbReference type="ChEBI" id="CHEBI:15378"/>
        <dbReference type="ChEBI" id="CHEBI:30013"/>
        <dbReference type="ChEBI" id="CHEBI:30616"/>
        <dbReference type="ChEBI" id="CHEBI:61977"/>
        <dbReference type="ChEBI" id="CHEBI:456216"/>
        <dbReference type="EC" id="2.7.11.1"/>
    </reaction>
</comment>
<evidence type="ECO:0000259" key="19">
    <source>
        <dbReference type="PROSITE" id="PS50011"/>
    </source>
</evidence>
<dbReference type="InterPro" id="IPR000719">
    <property type="entry name" value="Prot_kinase_dom"/>
</dbReference>
<dbReference type="Gene3D" id="3.30.200.20">
    <property type="entry name" value="Phosphorylase Kinase, domain 1"/>
    <property type="match status" value="1"/>
</dbReference>
<evidence type="ECO:0000256" key="18">
    <source>
        <dbReference type="SAM" id="MobiDB-lite"/>
    </source>
</evidence>
<feature type="region of interest" description="Disordered" evidence="18">
    <location>
        <begin position="1"/>
        <end position="31"/>
    </location>
</feature>
<evidence type="ECO:0000256" key="17">
    <source>
        <dbReference type="RuleBase" id="RU000304"/>
    </source>
</evidence>
<evidence type="ECO:0000256" key="11">
    <source>
        <dbReference type="ARBA" id="ARBA00047899"/>
    </source>
</evidence>
<evidence type="ECO:0000313" key="21">
    <source>
        <dbReference type="Proteomes" id="UP000261620"/>
    </source>
</evidence>
<dbReference type="GO" id="GO:0004674">
    <property type="term" value="F:protein serine/threonine kinase activity"/>
    <property type="evidence" value="ECO:0007669"/>
    <property type="project" value="UniProtKB-KW"/>
</dbReference>
<dbReference type="PANTHER" id="PTHR24342">
    <property type="entry name" value="SERINE/THREONINE-PROTEIN KINASE 17"/>
    <property type="match status" value="1"/>
</dbReference>
<comment type="subcellular location">
    <subcellularLocation>
        <location evidence="1">Nucleus</location>
    </subcellularLocation>
</comment>